<dbReference type="EMBL" id="RXGB01013547">
    <property type="protein sequence ID" value="TMW83133.1"/>
    <property type="molecule type" value="Genomic_DNA"/>
</dbReference>
<dbReference type="PANTHER" id="PTHR33187">
    <property type="entry name" value="WU:FI09B08"/>
    <property type="match status" value="1"/>
</dbReference>
<sequence>MASHHRPWTAYIGSNDVGHGMPSSPLDSIHGRTTSSMACYHHLRTAHIVRQHQAWNAITALGQHTRTNYIGRIAITALGHHKRLDYIGRGMLSSPLDSTHDRITSNVACPHGPWAPHMVARRRAGQCYLFPWHNRMISCVAWPYRPWATHTVARCRVWHAITTLGQHTQLDDIGRDMSSSPLGITQSHTMSTWHARWPLGSTHGRMTLDLACYHRFWTANKAGRHWAWHDIIALGLHTRTLGRTTYSVAFLHGPWQTHLSDNVVHDKPSSPLDSTHAYTGSNEVERGMPLSPLENIHCQTTSGVTWHHCLWEAHTVGESQHTRSEDIGCGMPLLPLDSIHGRTMSGLACHHRCYAAHTVGRCREWHDIITLGKHTRSNKVCRGMEFSPMDSTHGRTKSSGKSHHCPWIEHTVRRCWAWHAIFALVQHTRLDDVGRGMLSLQMESIHNRRRWAWHLIITFGLHARSNHIGRGMPTLPLNYVKHCTPSSRLGNTLGWMTLGVTYQHCPWEAYTVGRR</sequence>
<evidence type="ECO:0000313" key="1">
    <source>
        <dbReference type="EMBL" id="TMW83133.1"/>
    </source>
</evidence>
<dbReference type="PANTHER" id="PTHR33187:SF11">
    <property type="entry name" value="AMINOTRANSFERASE-LIKE PLANT MOBILE DOMAIN-CONTAINING PROTEIN"/>
    <property type="match status" value="1"/>
</dbReference>
<name>A0A6N2ATG2_SOLCI</name>
<protein>
    <submittedName>
        <fullName evidence="1">Uncharacterized protein</fullName>
    </submittedName>
</protein>
<proteinExistence type="predicted"/>
<reference evidence="1" key="1">
    <citation type="submission" date="2019-05" db="EMBL/GenBank/DDBJ databases">
        <title>The de novo reference genome and transcriptome assemblies of the wild tomato species Solanum chilense.</title>
        <authorList>
            <person name="Stam R."/>
            <person name="Nosenko T."/>
            <person name="Hoerger A.C."/>
            <person name="Stephan W."/>
            <person name="Seidel M.A."/>
            <person name="Kuhn J.M.M."/>
            <person name="Haberer G."/>
            <person name="Tellier A."/>
        </authorList>
    </citation>
    <scope>NUCLEOTIDE SEQUENCE</scope>
    <source>
        <tissue evidence="1">Mature leaves</tissue>
    </source>
</reference>
<gene>
    <name evidence="1" type="ORF">EJD97_002798</name>
</gene>
<organism evidence="1">
    <name type="scientific">Solanum chilense</name>
    <name type="common">Tomato</name>
    <name type="synonym">Lycopersicon chilense</name>
    <dbReference type="NCBI Taxonomy" id="4083"/>
    <lineage>
        <taxon>Eukaryota</taxon>
        <taxon>Viridiplantae</taxon>
        <taxon>Streptophyta</taxon>
        <taxon>Embryophyta</taxon>
        <taxon>Tracheophyta</taxon>
        <taxon>Spermatophyta</taxon>
        <taxon>Magnoliopsida</taxon>
        <taxon>eudicotyledons</taxon>
        <taxon>Gunneridae</taxon>
        <taxon>Pentapetalae</taxon>
        <taxon>asterids</taxon>
        <taxon>lamiids</taxon>
        <taxon>Solanales</taxon>
        <taxon>Solanaceae</taxon>
        <taxon>Solanoideae</taxon>
        <taxon>Solaneae</taxon>
        <taxon>Solanum</taxon>
        <taxon>Solanum subgen. Lycopersicon</taxon>
    </lineage>
</organism>
<accession>A0A6N2ATG2</accession>
<comment type="caution">
    <text evidence="1">The sequence shown here is derived from an EMBL/GenBank/DDBJ whole genome shotgun (WGS) entry which is preliminary data.</text>
</comment>
<dbReference type="AlphaFoldDB" id="A0A6N2ATG2"/>